<dbReference type="PROSITE" id="PS51866">
    <property type="entry name" value="MOP"/>
    <property type="match status" value="2"/>
</dbReference>
<keyword evidence="1 2" id="KW-0500">Molybdenum</keyword>
<organism evidence="4 5">
    <name type="scientific">Cupriavidus malaysiensis</name>
    <dbReference type="NCBI Taxonomy" id="367825"/>
    <lineage>
        <taxon>Bacteria</taxon>
        <taxon>Pseudomonadati</taxon>
        <taxon>Pseudomonadota</taxon>
        <taxon>Betaproteobacteria</taxon>
        <taxon>Burkholderiales</taxon>
        <taxon>Burkholderiaceae</taxon>
        <taxon>Cupriavidus</taxon>
    </lineage>
</organism>
<reference evidence="4 5" key="1">
    <citation type="submission" date="2016-10" db="EMBL/GenBank/DDBJ databases">
        <title>Complete genome sequences of three Cupriavidus strains isolated from various Malaysian environments.</title>
        <authorList>
            <person name="Abdullah A.A.-A."/>
            <person name="Shafie N.A.H."/>
            <person name="Lau N.S."/>
        </authorList>
    </citation>
    <scope>NUCLEOTIDE SEQUENCE [LARGE SCALE GENOMIC DNA]</scope>
    <source>
        <strain evidence="4 5">USMAA1020</strain>
    </source>
</reference>
<dbReference type="RefSeq" id="WP_071021125.1">
    <property type="nucleotide sequence ID" value="NZ_CP017755.1"/>
</dbReference>
<name>A0ABM7D7R5_9BURK</name>
<proteinExistence type="predicted"/>
<evidence type="ECO:0000259" key="3">
    <source>
        <dbReference type="PROSITE" id="PS51866"/>
    </source>
</evidence>
<dbReference type="InterPro" id="IPR008995">
    <property type="entry name" value="Mo/tungstate-bd_C_term_dom"/>
</dbReference>
<dbReference type="Gene3D" id="2.40.50.100">
    <property type="match status" value="2"/>
</dbReference>
<gene>
    <name evidence="4" type="ORF">BKK80_25035</name>
</gene>
<dbReference type="PANTHER" id="PTHR30432:SF1">
    <property type="entry name" value="DNA-BINDING TRANSCRIPTIONAL DUAL REGULATOR MODE"/>
    <property type="match status" value="1"/>
</dbReference>
<sequence>MKTSARNQWDGKVAALHQGAVHDEIEVEIPGGARIVATITRSSTERLGLATGKDVVALVKASSVIVGVPDPGMLLSARNQLAGTVSHVATGAVNSEVRIALPQGGEVVAIITNDSVASLGLAAGSAAVAIFKASSVLLAVRT</sequence>
<evidence type="ECO:0000313" key="4">
    <source>
        <dbReference type="EMBL" id="AOZ09099.1"/>
    </source>
</evidence>
<evidence type="ECO:0000313" key="5">
    <source>
        <dbReference type="Proteomes" id="UP000177515"/>
    </source>
</evidence>
<dbReference type="Pfam" id="PF03459">
    <property type="entry name" value="TOBE"/>
    <property type="match status" value="2"/>
</dbReference>
<accession>A0ABM7D7R5</accession>
<dbReference type="InterPro" id="IPR005116">
    <property type="entry name" value="Transp-assoc_OB_typ1"/>
</dbReference>
<dbReference type="NCBIfam" id="TIGR00638">
    <property type="entry name" value="Mop"/>
    <property type="match status" value="2"/>
</dbReference>
<protein>
    <submittedName>
        <fullName evidence="4">Transporter</fullName>
    </submittedName>
</protein>
<evidence type="ECO:0000256" key="1">
    <source>
        <dbReference type="ARBA" id="ARBA00022505"/>
    </source>
</evidence>
<feature type="domain" description="Mop" evidence="3">
    <location>
        <begin position="74"/>
        <end position="140"/>
    </location>
</feature>
<dbReference type="SUPFAM" id="SSF50331">
    <property type="entry name" value="MOP-like"/>
    <property type="match status" value="2"/>
</dbReference>
<dbReference type="PANTHER" id="PTHR30432">
    <property type="entry name" value="TRANSCRIPTIONAL REGULATOR MODE"/>
    <property type="match status" value="1"/>
</dbReference>
<dbReference type="Proteomes" id="UP000177515">
    <property type="component" value="Chromosome 2"/>
</dbReference>
<keyword evidence="5" id="KW-1185">Reference proteome</keyword>
<feature type="domain" description="Mop" evidence="3">
    <location>
        <begin position="2"/>
        <end position="68"/>
    </location>
</feature>
<dbReference type="EMBL" id="CP017755">
    <property type="protein sequence ID" value="AOZ09099.1"/>
    <property type="molecule type" value="Genomic_DNA"/>
</dbReference>
<dbReference type="InterPro" id="IPR004606">
    <property type="entry name" value="Mop_domain"/>
</dbReference>
<dbReference type="InterPro" id="IPR051815">
    <property type="entry name" value="Molybdate_resp_trans_reg"/>
</dbReference>
<evidence type="ECO:0000256" key="2">
    <source>
        <dbReference type="PROSITE-ProRule" id="PRU01213"/>
    </source>
</evidence>